<proteinExistence type="predicted"/>
<feature type="region of interest" description="Disordered" evidence="1">
    <location>
        <begin position="1"/>
        <end position="56"/>
    </location>
</feature>
<dbReference type="AlphaFoldDB" id="A0A5A7SW94"/>
<accession>A0A5A7SW94</accession>
<evidence type="ECO:0000256" key="1">
    <source>
        <dbReference type="SAM" id="MobiDB-lite"/>
    </source>
</evidence>
<feature type="compositionally biased region" description="Polar residues" evidence="1">
    <location>
        <begin position="185"/>
        <end position="194"/>
    </location>
</feature>
<gene>
    <name evidence="2" type="ORF">E6C27_scaffold111G00890</name>
</gene>
<name>A0A5A7SW94_CUCMM</name>
<protein>
    <submittedName>
        <fullName evidence="2">YqkD</fullName>
    </submittedName>
</protein>
<evidence type="ECO:0000313" key="2">
    <source>
        <dbReference type="EMBL" id="KAA0033435.1"/>
    </source>
</evidence>
<feature type="compositionally biased region" description="Polar residues" evidence="1">
    <location>
        <begin position="201"/>
        <end position="217"/>
    </location>
</feature>
<feature type="compositionally biased region" description="Low complexity" evidence="1">
    <location>
        <begin position="16"/>
        <end position="34"/>
    </location>
</feature>
<sequence length="254" mass="27770">MSRTEVPPDLPSAEHQSQSQDQSTSNDTDLSSSDMISFELSNGHPYGPNVPNLMDDDQYVEYPLDDLSGFPCSVEEEERMLMEAVMESLKDFKMKNAQDDNQASSVCTNNKDVLQKDECGVSRIDHCGVLHPQAPTTPNDHFSQFKAESASTSEEYSISIKPESTSVARDLNSVSDRTCFDKSESSAVPSTAGTESAGAPSCTSTPANSQNSAEADLSANTKATVTVVRNPASHIMDGLIRRWDLNFFRNNQNR</sequence>
<organism evidence="2 3">
    <name type="scientific">Cucumis melo var. makuwa</name>
    <name type="common">Oriental melon</name>
    <dbReference type="NCBI Taxonomy" id="1194695"/>
    <lineage>
        <taxon>Eukaryota</taxon>
        <taxon>Viridiplantae</taxon>
        <taxon>Streptophyta</taxon>
        <taxon>Embryophyta</taxon>
        <taxon>Tracheophyta</taxon>
        <taxon>Spermatophyta</taxon>
        <taxon>Magnoliopsida</taxon>
        <taxon>eudicotyledons</taxon>
        <taxon>Gunneridae</taxon>
        <taxon>Pentapetalae</taxon>
        <taxon>rosids</taxon>
        <taxon>fabids</taxon>
        <taxon>Cucurbitales</taxon>
        <taxon>Cucurbitaceae</taxon>
        <taxon>Benincaseae</taxon>
        <taxon>Cucumis</taxon>
    </lineage>
</organism>
<reference evidence="2 3" key="1">
    <citation type="submission" date="2019-08" db="EMBL/GenBank/DDBJ databases">
        <title>Draft genome sequences of two oriental melons (Cucumis melo L. var makuwa).</title>
        <authorList>
            <person name="Kwon S.-Y."/>
        </authorList>
    </citation>
    <scope>NUCLEOTIDE SEQUENCE [LARGE SCALE GENOMIC DNA]</scope>
    <source>
        <strain evidence="3">cv. SW 3</strain>
        <tissue evidence="2">Leaf</tissue>
    </source>
</reference>
<dbReference type="Proteomes" id="UP000321393">
    <property type="component" value="Unassembled WGS sequence"/>
</dbReference>
<comment type="caution">
    <text evidence="2">The sequence shown here is derived from an EMBL/GenBank/DDBJ whole genome shotgun (WGS) entry which is preliminary data.</text>
</comment>
<evidence type="ECO:0000313" key="3">
    <source>
        <dbReference type="Proteomes" id="UP000321393"/>
    </source>
</evidence>
<dbReference type="EMBL" id="SSTE01020868">
    <property type="protein sequence ID" value="KAA0033435.1"/>
    <property type="molecule type" value="Genomic_DNA"/>
</dbReference>
<dbReference type="OrthoDB" id="10249433at2759"/>
<dbReference type="STRING" id="1194695.A0A5A7SW94"/>
<feature type="region of interest" description="Disordered" evidence="1">
    <location>
        <begin position="180"/>
        <end position="217"/>
    </location>
</feature>